<reference evidence="2 3" key="1">
    <citation type="submission" date="2020-06" db="EMBL/GenBank/DDBJ databases">
        <title>WGS assembly of Ceratodon purpureus strain R40.</title>
        <authorList>
            <person name="Carey S.B."/>
            <person name="Jenkins J."/>
            <person name="Shu S."/>
            <person name="Lovell J.T."/>
            <person name="Sreedasyam A."/>
            <person name="Maumus F."/>
            <person name="Tiley G.P."/>
            <person name="Fernandez-Pozo N."/>
            <person name="Barry K."/>
            <person name="Chen C."/>
            <person name="Wang M."/>
            <person name="Lipzen A."/>
            <person name="Daum C."/>
            <person name="Saski C.A."/>
            <person name="Payton A.C."/>
            <person name="Mcbreen J.C."/>
            <person name="Conrad R.E."/>
            <person name="Kollar L.M."/>
            <person name="Olsson S."/>
            <person name="Huttunen S."/>
            <person name="Landis J.B."/>
            <person name="Wickett N.J."/>
            <person name="Johnson M.G."/>
            <person name="Rensing S.A."/>
            <person name="Grimwood J."/>
            <person name="Schmutz J."/>
            <person name="Mcdaniel S.F."/>
        </authorList>
    </citation>
    <scope>NUCLEOTIDE SEQUENCE [LARGE SCALE GENOMIC DNA]</scope>
    <source>
        <strain evidence="2 3">R40</strain>
    </source>
</reference>
<accession>A0A8T0GB94</accession>
<protein>
    <submittedName>
        <fullName evidence="2">Uncharacterized protein</fullName>
    </submittedName>
</protein>
<feature type="compositionally biased region" description="Basic residues" evidence="1">
    <location>
        <begin position="32"/>
        <end position="49"/>
    </location>
</feature>
<keyword evidence="3" id="KW-1185">Reference proteome</keyword>
<evidence type="ECO:0000313" key="2">
    <source>
        <dbReference type="EMBL" id="KAG0556423.1"/>
    </source>
</evidence>
<dbReference type="AlphaFoldDB" id="A0A8T0GB94"/>
<sequence>MLDQRPAYKRTAPTRQRKSILQDKPPPEIKSRLKIHRPKAQRHELHKKNPSSSLCNQRDSTQNEPKQSAFVPASFPLRLLNLPSSLRATKTRHTKEANEFCDLCYTP</sequence>
<organism evidence="2 3">
    <name type="scientific">Ceratodon purpureus</name>
    <name type="common">Fire moss</name>
    <name type="synonym">Dicranum purpureum</name>
    <dbReference type="NCBI Taxonomy" id="3225"/>
    <lineage>
        <taxon>Eukaryota</taxon>
        <taxon>Viridiplantae</taxon>
        <taxon>Streptophyta</taxon>
        <taxon>Embryophyta</taxon>
        <taxon>Bryophyta</taxon>
        <taxon>Bryophytina</taxon>
        <taxon>Bryopsida</taxon>
        <taxon>Dicranidae</taxon>
        <taxon>Pseudoditrichales</taxon>
        <taxon>Ditrichaceae</taxon>
        <taxon>Ceratodon</taxon>
    </lineage>
</organism>
<comment type="caution">
    <text evidence="2">The sequence shown here is derived from an EMBL/GenBank/DDBJ whole genome shotgun (WGS) entry which is preliminary data.</text>
</comment>
<evidence type="ECO:0000256" key="1">
    <source>
        <dbReference type="SAM" id="MobiDB-lite"/>
    </source>
</evidence>
<proteinExistence type="predicted"/>
<evidence type="ECO:0000313" key="3">
    <source>
        <dbReference type="Proteomes" id="UP000822688"/>
    </source>
</evidence>
<name>A0A8T0GB94_CERPU</name>
<dbReference type="Proteomes" id="UP000822688">
    <property type="component" value="Chromosome 11"/>
</dbReference>
<dbReference type="EMBL" id="CM026432">
    <property type="protein sequence ID" value="KAG0556423.1"/>
    <property type="molecule type" value="Genomic_DNA"/>
</dbReference>
<gene>
    <name evidence="2" type="ORF">KC19_11G052500</name>
</gene>
<feature type="compositionally biased region" description="Polar residues" evidence="1">
    <location>
        <begin position="50"/>
        <end position="66"/>
    </location>
</feature>
<feature type="region of interest" description="Disordered" evidence="1">
    <location>
        <begin position="1"/>
        <end position="70"/>
    </location>
</feature>